<keyword evidence="2" id="KW-1185">Reference proteome</keyword>
<sequence>MSQLTPGERNELAVLLSGPPKDRGSRTANRRARRKRRPQPNLLDGHTQSLVAAKSAALNFVKPPRKIYAKTLATVMAKYWNEELTPRQRQQLERELVDHGYPVVGSAQQALVRYVTDELEKRGHILKPAPLPVVPKRNRVEPRISRPARVNPVVIRQFSTDSWSADSALKRMGYKVGKGGLHPEMRRRILDQAYRSEDIDGWGRPSSRQRLDAMRQLISRSVQLARARRKGDFGQAISDWEADLDWLESNYRR</sequence>
<dbReference type="EMBL" id="RRZR01000044">
    <property type="protein sequence ID" value="RRR42533.1"/>
    <property type="molecule type" value="Genomic_DNA"/>
</dbReference>
<evidence type="ECO:0000313" key="2">
    <source>
        <dbReference type="Proteomes" id="UP000268891"/>
    </source>
</evidence>
<comment type="caution">
    <text evidence="1">The sequence shown here is derived from an EMBL/GenBank/DDBJ whole genome shotgun (WGS) entry which is preliminary data.</text>
</comment>
<protein>
    <submittedName>
        <fullName evidence="1">Uncharacterized protein</fullName>
    </submittedName>
</protein>
<dbReference type="Proteomes" id="UP000268891">
    <property type="component" value="Unassembled WGS sequence"/>
</dbReference>
<evidence type="ECO:0000313" key="1">
    <source>
        <dbReference type="EMBL" id="RRR42533.1"/>
    </source>
</evidence>
<reference evidence="1" key="1">
    <citation type="submission" date="2018-11" db="EMBL/GenBank/DDBJ databases">
        <authorList>
            <person name="Sattar A."/>
            <person name="Zunita Z."/>
            <person name="Jalila A."/>
            <person name="Saleha A.A."/>
        </authorList>
    </citation>
    <scope>NUCLEOTIDE SEQUENCE</scope>
    <source>
        <strain evidence="1">F12-74</strain>
    </source>
</reference>
<name>A0ACD2EJR0_9MYCO</name>
<proteinExistence type="predicted"/>
<organism evidence="1 2">
    <name type="scientific">Mycolicibacter terrae</name>
    <dbReference type="NCBI Taxonomy" id="1788"/>
    <lineage>
        <taxon>Bacteria</taxon>
        <taxon>Bacillati</taxon>
        <taxon>Actinomycetota</taxon>
        <taxon>Actinomycetes</taxon>
        <taxon>Mycobacteriales</taxon>
        <taxon>Mycobacteriaceae</taxon>
        <taxon>Mycolicibacter</taxon>
    </lineage>
</organism>
<accession>A0ACD2EJR0</accession>
<gene>
    <name evidence="1" type="ORF">EHH44_17020</name>
</gene>